<dbReference type="CDD" id="cd09988">
    <property type="entry name" value="Formimidoylglutamase"/>
    <property type="match status" value="1"/>
</dbReference>
<organism evidence="9 10">
    <name type="scientific">Paraglaciecola chathamensis</name>
    <dbReference type="NCBI Taxonomy" id="368405"/>
    <lineage>
        <taxon>Bacteria</taxon>
        <taxon>Pseudomonadati</taxon>
        <taxon>Pseudomonadota</taxon>
        <taxon>Gammaproteobacteria</taxon>
        <taxon>Alteromonadales</taxon>
        <taxon>Alteromonadaceae</taxon>
        <taxon>Paraglaciecola</taxon>
    </lineage>
</organism>
<sequence length="320" mass="35544">MLSEFKWQGRTDEEDGKQGLRWHQVMNSTNSEPNLPNCHLLGLACDLGVKENKGRVGAQNGPKEIRSVLANLPYQYNVNLHDRGDINAQSNLADCQQEYAQQVANSLQQSAFVIGLGGGHEIAWGSYLGLHQAFNHTDAPTAGQKRIGIINFDAHFDLRKPAPNASSGTPFRQIFQHCADNTSAFHYACLGVSRMANTRALFEFALQSNTQFLLDENCCLESAQSLLLPMLREIDVLYVTICLDAFPSDIAPGVSAPSSLGINIKFVLETLRWLASQQTILGYQWPLMDIAELNPKYDIDQRTARLAARLVFESIDSRFS</sequence>
<evidence type="ECO:0000313" key="9">
    <source>
        <dbReference type="EMBL" id="GGZ66771.1"/>
    </source>
</evidence>
<feature type="binding site" evidence="5 7">
    <location>
        <position position="242"/>
    </location>
    <ligand>
        <name>Mn(2+)</name>
        <dbReference type="ChEBI" id="CHEBI:29035"/>
        <label>1</label>
    </ligand>
</feature>
<dbReference type="GO" id="GO:0033389">
    <property type="term" value="P:putrescine biosynthetic process from arginine, via agmatine"/>
    <property type="evidence" value="ECO:0007669"/>
    <property type="project" value="TreeGrafter"/>
</dbReference>
<accession>A0A8H9IAL2</accession>
<dbReference type="GO" id="GO:0019557">
    <property type="term" value="P:L-histidine catabolic process to glutamate and formate"/>
    <property type="evidence" value="ECO:0007669"/>
    <property type="project" value="UniProtKB-UniPathway"/>
</dbReference>
<feature type="binding site" evidence="5">
    <location>
        <position position="244"/>
    </location>
    <ligand>
        <name>Mn(2+)</name>
        <dbReference type="ChEBI" id="CHEBI:29035"/>
        <label>2</label>
    </ligand>
</feature>
<dbReference type="InterPro" id="IPR006035">
    <property type="entry name" value="Ureohydrolase"/>
</dbReference>
<feature type="binding site" evidence="5">
    <location>
        <position position="242"/>
    </location>
    <ligand>
        <name>Mn(2+)</name>
        <dbReference type="ChEBI" id="CHEBI:29035"/>
        <label>2</label>
    </ligand>
</feature>
<reference evidence="9" key="1">
    <citation type="journal article" date="2014" name="Int. J. Syst. Evol. Microbiol.">
        <title>Complete genome sequence of Corynebacterium casei LMG S-19264T (=DSM 44701T), isolated from a smear-ripened cheese.</title>
        <authorList>
            <consortium name="US DOE Joint Genome Institute (JGI-PGF)"/>
            <person name="Walter F."/>
            <person name="Albersmeier A."/>
            <person name="Kalinowski J."/>
            <person name="Ruckert C."/>
        </authorList>
    </citation>
    <scope>NUCLEOTIDE SEQUENCE</scope>
    <source>
        <strain evidence="9">KCTC 32337</strain>
    </source>
</reference>
<dbReference type="Gene3D" id="3.40.800.10">
    <property type="entry name" value="Ureohydrolase domain"/>
    <property type="match status" value="1"/>
</dbReference>
<dbReference type="InterPro" id="IPR023696">
    <property type="entry name" value="Ureohydrolase_dom_sf"/>
</dbReference>
<gene>
    <name evidence="5 9" type="primary">hutG</name>
    <name evidence="9" type="ORF">GCM10011274_26770</name>
</gene>
<dbReference type="InterPro" id="IPR005923">
    <property type="entry name" value="HutG"/>
</dbReference>
<dbReference type="SUPFAM" id="SSF52768">
    <property type="entry name" value="Arginase/deacetylase"/>
    <property type="match status" value="1"/>
</dbReference>
<evidence type="ECO:0000256" key="1">
    <source>
        <dbReference type="ARBA" id="ARBA00022723"/>
    </source>
</evidence>
<evidence type="ECO:0000256" key="4">
    <source>
        <dbReference type="ARBA" id="ARBA00023211"/>
    </source>
</evidence>
<comment type="pathway">
    <text evidence="5">Amino-acid degradation; L-histidine degradation into L-glutamate; L-glutamate from N-formimidoyl-L-glutamate (hydrolase route): step 1/1.</text>
</comment>
<dbReference type="GO" id="GO:0019556">
    <property type="term" value="P:L-histidine catabolic process to glutamate and formamide"/>
    <property type="evidence" value="ECO:0007669"/>
    <property type="project" value="UniProtKB-UniRule"/>
</dbReference>
<name>A0A8H9IAL2_9ALTE</name>
<protein>
    <recommendedName>
        <fullName evidence="5 6">Formimidoylglutamase</fullName>
        <ecNumber evidence="5 6">3.5.3.8</ecNumber>
    </recommendedName>
    <alternativeName>
        <fullName evidence="5">Formiminoglutamase</fullName>
    </alternativeName>
    <alternativeName>
        <fullName evidence="5">Formiminoglutamate hydrolase</fullName>
    </alternativeName>
</protein>
<dbReference type="HAMAP" id="MF_00737">
    <property type="entry name" value="Formimidoylglutam"/>
    <property type="match status" value="1"/>
</dbReference>
<feature type="binding site" evidence="5">
    <location>
        <position position="155"/>
    </location>
    <ligand>
        <name>Mn(2+)</name>
        <dbReference type="ChEBI" id="CHEBI:29035"/>
        <label>2</label>
    </ligand>
</feature>
<dbReference type="Pfam" id="PF00491">
    <property type="entry name" value="Arginase"/>
    <property type="match status" value="1"/>
</dbReference>
<keyword evidence="4 5" id="KW-0464">Manganese</keyword>
<dbReference type="NCBIfam" id="TIGR01227">
    <property type="entry name" value="hutG"/>
    <property type="match status" value="1"/>
</dbReference>
<dbReference type="RefSeq" id="WP_191866260.1">
    <property type="nucleotide sequence ID" value="NZ_BMZC01000006.1"/>
</dbReference>
<dbReference type="GO" id="GO:0008783">
    <property type="term" value="F:agmatinase activity"/>
    <property type="evidence" value="ECO:0007669"/>
    <property type="project" value="TreeGrafter"/>
</dbReference>
<comment type="caution">
    <text evidence="9">The sequence shown here is derived from an EMBL/GenBank/DDBJ whole genome shotgun (WGS) entry which is preliminary data.</text>
</comment>
<dbReference type="PANTHER" id="PTHR11358">
    <property type="entry name" value="ARGINASE/AGMATINASE"/>
    <property type="match status" value="1"/>
</dbReference>
<evidence type="ECO:0000256" key="5">
    <source>
        <dbReference type="HAMAP-Rule" id="MF_00737"/>
    </source>
</evidence>
<evidence type="ECO:0000256" key="8">
    <source>
        <dbReference type="PROSITE-ProRule" id="PRU00742"/>
    </source>
</evidence>
<dbReference type="PANTHER" id="PTHR11358:SF35">
    <property type="entry name" value="FORMIMIDOYLGLUTAMASE"/>
    <property type="match status" value="1"/>
</dbReference>
<feature type="binding site" evidence="5 7">
    <location>
        <position position="120"/>
    </location>
    <ligand>
        <name>Mn(2+)</name>
        <dbReference type="ChEBI" id="CHEBI:29035"/>
        <label>1</label>
    </ligand>
</feature>
<evidence type="ECO:0000313" key="10">
    <source>
        <dbReference type="Proteomes" id="UP000622604"/>
    </source>
</evidence>
<feature type="binding site" evidence="5 7">
    <location>
        <position position="153"/>
    </location>
    <ligand>
        <name>Mn(2+)</name>
        <dbReference type="ChEBI" id="CHEBI:29035"/>
        <label>1</label>
    </ligand>
</feature>
<feature type="binding site" evidence="5">
    <location>
        <position position="153"/>
    </location>
    <ligand>
        <name>Mn(2+)</name>
        <dbReference type="ChEBI" id="CHEBI:29035"/>
        <label>2</label>
    </ligand>
</feature>
<keyword evidence="3 5" id="KW-0369">Histidine metabolism</keyword>
<comment type="function">
    <text evidence="5">Catalyzes the conversion of N-formimidoyl-L-glutamate to L-glutamate and formamide.</text>
</comment>
<dbReference type="UniPathway" id="UPA00379">
    <property type="reaction ID" value="UER00552"/>
</dbReference>
<evidence type="ECO:0000256" key="3">
    <source>
        <dbReference type="ARBA" id="ARBA00022808"/>
    </source>
</evidence>
<dbReference type="PROSITE" id="PS51409">
    <property type="entry name" value="ARGINASE_2"/>
    <property type="match status" value="1"/>
</dbReference>
<feature type="binding site" evidence="7">
    <location>
        <position position="244"/>
    </location>
    <ligand>
        <name>Mn(2+)</name>
        <dbReference type="ChEBI" id="CHEBI:29035"/>
        <label>1</label>
    </ligand>
</feature>
<dbReference type="PIRSF" id="PIRSF036979">
    <property type="entry name" value="Arginase"/>
    <property type="match status" value="1"/>
</dbReference>
<dbReference type="EMBL" id="BMZC01000006">
    <property type="protein sequence ID" value="GGZ66771.1"/>
    <property type="molecule type" value="Genomic_DNA"/>
</dbReference>
<evidence type="ECO:0000256" key="6">
    <source>
        <dbReference type="NCBIfam" id="TIGR01227"/>
    </source>
</evidence>
<reference evidence="9" key="2">
    <citation type="submission" date="2020-09" db="EMBL/GenBank/DDBJ databases">
        <authorList>
            <person name="Sun Q."/>
            <person name="Kim S."/>
        </authorList>
    </citation>
    <scope>NUCLEOTIDE SEQUENCE</scope>
    <source>
        <strain evidence="9">KCTC 32337</strain>
    </source>
</reference>
<keyword evidence="1 5" id="KW-0479">Metal-binding</keyword>
<proteinExistence type="inferred from homology"/>
<dbReference type="Proteomes" id="UP000622604">
    <property type="component" value="Unassembled WGS sequence"/>
</dbReference>
<evidence type="ECO:0000256" key="2">
    <source>
        <dbReference type="ARBA" id="ARBA00022801"/>
    </source>
</evidence>
<evidence type="ECO:0000256" key="7">
    <source>
        <dbReference type="PIRSR" id="PIRSR036979-1"/>
    </source>
</evidence>
<comment type="catalytic activity">
    <reaction evidence="5">
        <text>N-formimidoyl-L-glutamate + H2O = formamide + L-glutamate</text>
        <dbReference type="Rhea" id="RHEA:22492"/>
        <dbReference type="ChEBI" id="CHEBI:15377"/>
        <dbReference type="ChEBI" id="CHEBI:16397"/>
        <dbReference type="ChEBI" id="CHEBI:29985"/>
        <dbReference type="ChEBI" id="CHEBI:58928"/>
        <dbReference type="EC" id="3.5.3.8"/>
    </reaction>
</comment>
<dbReference type="AlphaFoldDB" id="A0A8H9IAL2"/>
<dbReference type="GO" id="GO:0050415">
    <property type="term" value="F:formimidoylglutamase activity"/>
    <property type="evidence" value="ECO:0007669"/>
    <property type="project" value="UniProtKB-UniRule"/>
</dbReference>
<dbReference type="EC" id="3.5.3.8" evidence="5 6"/>
<comment type="similarity">
    <text evidence="5 8">Belongs to the arginase family.</text>
</comment>
<feature type="binding site" evidence="7">
    <location>
        <position position="155"/>
    </location>
    <ligand>
        <name>Mn(2+)</name>
        <dbReference type="ChEBI" id="CHEBI:29035"/>
        <label>1</label>
    </ligand>
</feature>
<comment type="cofactor">
    <cofactor evidence="5 7">
        <name>Mn(2+)</name>
        <dbReference type="ChEBI" id="CHEBI:29035"/>
    </cofactor>
    <text evidence="5 7">Binds 2 manganese ions per subunit.</text>
</comment>
<dbReference type="GO" id="GO:0030145">
    <property type="term" value="F:manganese ion binding"/>
    <property type="evidence" value="ECO:0007669"/>
    <property type="project" value="UniProtKB-UniRule"/>
</dbReference>
<keyword evidence="2 5" id="KW-0378">Hydrolase</keyword>
<feature type="binding site" evidence="5 7">
    <location>
        <position position="157"/>
    </location>
    <ligand>
        <name>Mn(2+)</name>
        <dbReference type="ChEBI" id="CHEBI:29035"/>
        <label>1</label>
    </ligand>
</feature>